<dbReference type="SUPFAM" id="SSF55781">
    <property type="entry name" value="GAF domain-like"/>
    <property type="match status" value="1"/>
</dbReference>
<dbReference type="Gene3D" id="1.10.10.10">
    <property type="entry name" value="Winged helix-like DNA-binding domain superfamily/Winged helix DNA-binding domain"/>
    <property type="match status" value="1"/>
</dbReference>
<dbReference type="GO" id="GO:0003700">
    <property type="term" value="F:DNA-binding transcription factor activity"/>
    <property type="evidence" value="ECO:0007669"/>
    <property type="project" value="TreeGrafter"/>
</dbReference>
<dbReference type="InterPro" id="IPR036390">
    <property type="entry name" value="WH_DNA-bd_sf"/>
</dbReference>
<dbReference type="RefSeq" id="WP_058873219.1">
    <property type="nucleotide sequence ID" value="NZ_LQBK01000004.1"/>
</dbReference>
<dbReference type="Pfam" id="PF09339">
    <property type="entry name" value="HTH_IclR"/>
    <property type="match status" value="1"/>
</dbReference>
<keyword evidence="3" id="KW-0804">Transcription</keyword>
<protein>
    <recommendedName>
        <fullName evidence="8">IclR family transcriptional regulator</fullName>
    </recommendedName>
</protein>
<comment type="caution">
    <text evidence="6">The sequence shown here is derived from an EMBL/GenBank/DDBJ whole genome shotgun (WGS) entry which is preliminary data.</text>
</comment>
<evidence type="ECO:0000256" key="2">
    <source>
        <dbReference type="ARBA" id="ARBA00023125"/>
    </source>
</evidence>
<dbReference type="PANTHER" id="PTHR30136:SF35">
    <property type="entry name" value="HTH-TYPE TRANSCRIPTIONAL REGULATOR RV1719"/>
    <property type="match status" value="1"/>
</dbReference>
<dbReference type="PANTHER" id="PTHR30136">
    <property type="entry name" value="HELIX-TURN-HELIX TRANSCRIPTIONAL REGULATOR, ICLR FAMILY"/>
    <property type="match status" value="1"/>
</dbReference>
<dbReference type="GO" id="GO:0045892">
    <property type="term" value="P:negative regulation of DNA-templated transcription"/>
    <property type="evidence" value="ECO:0007669"/>
    <property type="project" value="TreeGrafter"/>
</dbReference>
<evidence type="ECO:0000313" key="7">
    <source>
        <dbReference type="Proteomes" id="UP000053512"/>
    </source>
</evidence>
<dbReference type="InterPro" id="IPR014757">
    <property type="entry name" value="Tscrpt_reg_IclR_C"/>
</dbReference>
<sequence>MTTEPRALDTRPAPSAGASEKTLRVLEAAILYDRFTDIVEETGLAKATVHRILATLVEQKFITGDSDRGYHPGSRFLGIAGRAISRLDISFLAEPIVEELVREVDCTIHVGVVNGFEMVYVIRKDSSKPYRMASRVGLSMPMHCSGMGKAVLAYWPPEQVDRLIAEVGLPPRTDRTITDAGRLHAELAEVRQRGYALDLGENEVGTVCVSAPIRDHLGHVTYGLSISSIALEHPGSSIEQFAPQAIAAADAISRALGSSVGRAGE</sequence>
<dbReference type="InterPro" id="IPR036388">
    <property type="entry name" value="WH-like_DNA-bd_sf"/>
</dbReference>
<dbReference type="Proteomes" id="UP000053512">
    <property type="component" value="Unassembled WGS sequence"/>
</dbReference>
<dbReference type="GO" id="GO:0003677">
    <property type="term" value="F:DNA binding"/>
    <property type="evidence" value="ECO:0007669"/>
    <property type="project" value="UniProtKB-KW"/>
</dbReference>
<evidence type="ECO:0008006" key="8">
    <source>
        <dbReference type="Google" id="ProtNLM"/>
    </source>
</evidence>
<dbReference type="SUPFAM" id="SSF46785">
    <property type="entry name" value="Winged helix' DNA-binding domain"/>
    <property type="match status" value="1"/>
</dbReference>
<evidence type="ECO:0000313" key="6">
    <source>
        <dbReference type="EMBL" id="KUG61803.1"/>
    </source>
</evidence>
<keyword evidence="1" id="KW-0805">Transcription regulation</keyword>
<dbReference type="InterPro" id="IPR029016">
    <property type="entry name" value="GAF-like_dom_sf"/>
</dbReference>
<dbReference type="PROSITE" id="PS51078">
    <property type="entry name" value="ICLR_ED"/>
    <property type="match status" value="1"/>
</dbReference>
<dbReference type="EMBL" id="LQBK01000004">
    <property type="protein sequence ID" value="KUG61803.1"/>
    <property type="molecule type" value="Genomic_DNA"/>
</dbReference>
<dbReference type="PROSITE" id="PS51077">
    <property type="entry name" value="HTH_ICLR"/>
    <property type="match status" value="1"/>
</dbReference>
<evidence type="ECO:0000256" key="1">
    <source>
        <dbReference type="ARBA" id="ARBA00023015"/>
    </source>
</evidence>
<feature type="domain" description="HTH iclR-type" evidence="4">
    <location>
        <begin position="16"/>
        <end position="74"/>
    </location>
</feature>
<dbReference type="Gene3D" id="3.30.450.40">
    <property type="match status" value="1"/>
</dbReference>
<accession>A0A0W8IPW3</accession>
<dbReference type="InterPro" id="IPR050707">
    <property type="entry name" value="HTH_MetabolicPath_Reg"/>
</dbReference>
<evidence type="ECO:0000259" key="4">
    <source>
        <dbReference type="PROSITE" id="PS51077"/>
    </source>
</evidence>
<dbReference type="OrthoDB" id="8479143at2"/>
<reference evidence="7" key="1">
    <citation type="submission" date="2015-12" db="EMBL/GenBank/DDBJ databases">
        <authorList>
            <person name="Nair G.R."/>
            <person name="Kaur G."/>
            <person name="Mayilraj S."/>
        </authorList>
    </citation>
    <scope>NUCLEOTIDE SEQUENCE [LARGE SCALE GENOMIC DNA]</scope>
    <source>
        <strain evidence="7">CD08_4</strain>
    </source>
</reference>
<dbReference type="Pfam" id="PF01614">
    <property type="entry name" value="IclR_C"/>
    <property type="match status" value="1"/>
</dbReference>
<evidence type="ECO:0000259" key="5">
    <source>
        <dbReference type="PROSITE" id="PS51078"/>
    </source>
</evidence>
<name>A0A0W8IPW3_KOCRO</name>
<proteinExistence type="predicted"/>
<keyword evidence="2" id="KW-0238">DNA-binding</keyword>
<gene>
    <name evidence="6" type="ORF">AVL61_00920</name>
</gene>
<dbReference type="AlphaFoldDB" id="A0A0W8IPW3"/>
<feature type="domain" description="IclR-ED" evidence="5">
    <location>
        <begin position="75"/>
        <end position="258"/>
    </location>
</feature>
<evidence type="ECO:0000256" key="3">
    <source>
        <dbReference type="ARBA" id="ARBA00023163"/>
    </source>
</evidence>
<dbReference type="InterPro" id="IPR005471">
    <property type="entry name" value="Tscrpt_reg_IclR_N"/>
</dbReference>
<organism evidence="6 7">
    <name type="scientific">Kocuria rosea subsp. polaris</name>
    <dbReference type="NCBI Taxonomy" id="136273"/>
    <lineage>
        <taxon>Bacteria</taxon>
        <taxon>Bacillati</taxon>
        <taxon>Actinomycetota</taxon>
        <taxon>Actinomycetes</taxon>
        <taxon>Micrococcales</taxon>
        <taxon>Micrococcaceae</taxon>
        <taxon>Kocuria</taxon>
    </lineage>
</organism>
<dbReference type="SMART" id="SM00346">
    <property type="entry name" value="HTH_ICLR"/>
    <property type="match status" value="1"/>
</dbReference>